<organism evidence="2 3">
    <name type="scientific">Kaistia defluvii</name>
    <dbReference type="NCBI Taxonomy" id="410841"/>
    <lineage>
        <taxon>Bacteria</taxon>
        <taxon>Pseudomonadati</taxon>
        <taxon>Pseudomonadota</taxon>
        <taxon>Alphaproteobacteria</taxon>
        <taxon>Hyphomicrobiales</taxon>
        <taxon>Kaistiaceae</taxon>
        <taxon>Kaistia</taxon>
    </lineage>
</organism>
<keyword evidence="1" id="KW-0732">Signal</keyword>
<dbReference type="PROSITE" id="PS51257">
    <property type="entry name" value="PROKAR_LIPOPROTEIN"/>
    <property type="match status" value="1"/>
</dbReference>
<feature type="signal peptide" evidence="1">
    <location>
        <begin position="1"/>
        <end position="26"/>
    </location>
</feature>
<dbReference type="EMBL" id="JBEPSM010000004">
    <property type="protein sequence ID" value="MET4636109.1"/>
    <property type="molecule type" value="Genomic_DNA"/>
</dbReference>
<dbReference type="RefSeq" id="WP_354553658.1">
    <property type="nucleotide sequence ID" value="NZ_JBEPSM010000004.1"/>
</dbReference>
<dbReference type="Proteomes" id="UP001549321">
    <property type="component" value="Unassembled WGS sequence"/>
</dbReference>
<evidence type="ECO:0000313" key="2">
    <source>
        <dbReference type="EMBL" id="MET4636109.1"/>
    </source>
</evidence>
<gene>
    <name evidence="2" type="ORF">ABIE08_004067</name>
</gene>
<keyword evidence="3" id="KW-1185">Reference proteome</keyword>
<protein>
    <submittedName>
        <fullName evidence="2">Uncharacterized protein</fullName>
    </submittedName>
</protein>
<reference evidence="2 3" key="1">
    <citation type="submission" date="2024-06" db="EMBL/GenBank/DDBJ databases">
        <title>Sorghum-associated microbial communities from plants grown in Nebraska, USA.</title>
        <authorList>
            <person name="Schachtman D."/>
        </authorList>
    </citation>
    <scope>NUCLEOTIDE SEQUENCE [LARGE SCALE GENOMIC DNA]</scope>
    <source>
        <strain evidence="2 3">3207</strain>
    </source>
</reference>
<feature type="chain" id="PRO_5046200060" evidence="1">
    <location>
        <begin position="27"/>
        <end position="88"/>
    </location>
</feature>
<sequence>MSMKIAVAAAVSIAACLPMMPTQALAVSQNAAKNICINKAAIKHNALRGNVQINRTKVRSSTYEFGLVIDGGQFNCIVTKGGKIRYLG</sequence>
<name>A0ABV2R493_9HYPH</name>
<accession>A0ABV2R493</accession>
<evidence type="ECO:0000256" key="1">
    <source>
        <dbReference type="SAM" id="SignalP"/>
    </source>
</evidence>
<comment type="caution">
    <text evidence="2">The sequence shown here is derived from an EMBL/GenBank/DDBJ whole genome shotgun (WGS) entry which is preliminary data.</text>
</comment>
<proteinExistence type="predicted"/>
<evidence type="ECO:0000313" key="3">
    <source>
        <dbReference type="Proteomes" id="UP001549321"/>
    </source>
</evidence>